<evidence type="ECO:0000256" key="7">
    <source>
        <dbReference type="ARBA" id="ARBA00022771"/>
    </source>
</evidence>
<dbReference type="Proteomes" id="UP000177659">
    <property type="component" value="Unassembled WGS sequence"/>
</dbReference>
<dbReference type="Gene3D" id="3.90.580.10">
    <property type="entry name" value="Zinc finger, CHC2-type domain"/>
    <property type="match status" value="1"/>
</dbReference>
<comment type="caution">
    <text evidence="15">The sequence shown here is derived from an EMBL/GenBank/DDBJ whole genome shotgun (WGS) entry which is preliminary data.</text>
</comment>
<keyword evidence="2 12" id="KW-0639">Primosome</keyword>
<keyword evidence="9" id="KW-0460">Magnesium</keyword>
<evidence type="ECO:0000256" key="9">
    <source>
        <dbReference type="ARBA" id="ARBA00022842"/>
    </source>
</evidence>
<dbReference type="InterPro" id="IPR050219">
    <property type="entry name" value="DnaG_primase"/>
</dbReference>
<comment type="similarity">
    <text evidence="12 13">Belongs to the DnaG primase family.</text>
</comment>
<keyword evidence="5 12" id="KW-0235">DNA replication</keyword>
<sequence length="566" mass="63885">MNDTVQQIKERLSIIDVVSEYVKLQKSGRNYKGLSPFSNERTPSFYVSPERDMYYCFSTNQGGDIFTFIEKMEGVDFAGALRLLADRAGVLITPYEKTNRDKRTRLYEALEAATKFYEKNLAAHPEVLLYLQGRGILQRTIKDFRVGFVEDQWRTLYEHLLALGYTESEMLEAGLIKKAEKKEGGTTLYDTFRGRIMFPIEDSAGRVVAFSGRIFKDVSGVAKYLNSPETPLYNKSKILFGYSKAKGGIKKFNFSVIVEGQMDVVLSHQAGYPNTVGVSGTALTKDQLILLQRLSKNTVMAFDADRAGIASAGRGASLALSLGMDVKVARLPQGVDPADLIKEDGGAWKVAIRESVHIIEFYLQQLHEVARDARAYKLKVEEVVLPFISHIESPIDQAHFIQMVAQELGTSIDVVQDALSRRKDSDPTRSTKVPAMAETFSRPDMAEEKLARIILWQETLPNPALQGALMRDRLAEHIGKERLEELLNVPPEQKNQDIFKAELLYEGDSNLRDDVEELLHHIFTRIIKRKLEETMKELKDAELHRDVEKTAELLKKSKELADKLAS</sequence>
<dbReference type="GO" id="GO:0006269">
    <property type="term" value="P:DNA replication, synthesis of primer"/>
    <property type="evidence" value="ECO:0007669"/>
    <property type="project" value="UniProtKB-UniRule"/>
</dbReference>
<dbReference type="Gene3D" id="3.40.1360.10">
    <property type="match status" value="1"/>
</dbReference>
<keyword evidence="8 13" id="KW-0862">Zinc</keyword>
<dbReference type="HAMAP" id="MF_00974">
    <property type="entry name" value="DNA_primase_DnaG"/>
    <property type="match status" value="1"/>
</dbReference>
<dbReference type="InterPro" id="IPR013264">
    <property type="entry name" value="DNAG_N"/>
</dbReference>
<gene>
    <name evidence="12" type="primary">dnaG</name>
    <name evidence="15" type="ORF">A3D62_01075</name>
</gene>
<dbReference type="GO" id="GO:0000428">
    <property type="term" value="C:DNA-directed RNA polymerase complex"/>
    <property type="evidence" value="ECO:0007669"/>
    <property type="project" value="UniProtKB-KW"/>
</dbReference>
<evidence type="ECO:0000256" key="11">
    <source>
        <dbReference type="ARBA" id="ARBA00023163"/>
    </source>
</evidence>
<proteinExistence type="inferred from homology"/>
<keyword evidence="3 12" id="KW-0808">Transferase</keyword>
<keyword evidence="1 12" id="KW-0240">DNA-directed RNA polymerase</keyword>
<accession>A0A1F6D0Z3</accession>
<evidence type="ECO:0000256" key="13">
    <source>
        <dbReference type="PIRNR" id="PIRNR002811"/>
    </source>
</evidence>
<dbReference type="Pfam" id="PF08275">
    <property type="entry name" value="DNAG_N"/>
    <property type="match status" value="1"/>
</dbReference>
<dbReference type="InterPro" id="IPR002694">
    <property type="entry name" value="Znf_CHC2"/>
</dbReference>
<dbReference type="GO" id="GO:0005737">
    <property type="term" value="C:cytoplasm"/>
    <property type="evidence" value="ECO:0007669"/>
    <property type="project" value="TreeGrafter"/>
</dbReference>
<dbReference type="EC" id="2.7.7.101" evidence="12"/>
<evidence type="ECO:0000313" key="15">
    <source>
        <dbReference type="EMBL" id="OGG55096.1"/>
    </source>
</evidence>
<dbReference type="CDD" id="cd03364">
    <property type="entry name" value="TOPRIM_DnaG_primases"/>
    <property type="match status" value="1"/>
</dbReference>
<evidence type="ECO:0000256" key="5">
    <source>
        <dbReference type="ARBA" id="ARBA00022705"/>
    </source>
</evidence>
<evidence type="ECO:0000256" key="8">
    <source>
        <dbReference type="ARBA" id="ARBA00022833"/>
    </source>
</evidence>
<dbReference type="GO" id="GO:0003899">
    <property type="term" value="F:DNA-directed RNA polymerase activity"/>
    <property type="evidence" value="ECO:0007669"/>
    <property type="project" value="UniProtKB-UniRule"/>
</dbReference>
<evidence type="ECO:0000256" key="6">
    <source>
        <dbReference type="ARBA" id="ARBA00022723"/>
    </source>
</evidence>
<dbReference type="FunFam" id="3.90.580.10:FF:000001">
    <property type="entry name" value="DNA primase"/>
    <property type="match status" value="1"/>
</dbReference>
<comment type="subunit">
    <text evidence="12">Monomer. Interacts with DnaB.</text>
</comment>
<dbReference type="PROSITE" id="PS50880">
    <property type="entry name" value="TOPRIM"/>
    <property type="match status" value="1"/>
</dbReference>
<dbReference type="PIRSF" id="PIRSF002811">
    <property type="entry name" value="DnaG"/>
    <property type="match status" value="1"/>
</dbReference>
<evidence type="ECO:0000256" key="1">
    <source>
        <dbReference type="ARBA" id="ARBA00022478"/>
    </source>
</evidence>
<dbReference type="EMBL" id="MFLC01000018">
    <property type="protein sequence ID" value="OGG55096.1"/>
    <property type="molecule type" value="Genomic_DNA"/>
</dbReference>
<evidence type="ECO:0000313" key="16">
    <source>
        <dbReference type="Proteomes" id="UP000177659"/>
    </source>
</evidence>
<comment type="function">
    <text evidence="12 13">RNA polymerase that catalyzes the synthesis of short RNA molecules used as primers for DNA polymerase during DNA replication.</text>
</comment>
<dbReference type="InterPro" id="IPR037068">
    <property type="entry name" value="DNA_primase_core_N_sf"/>
</dbReference>
<dbReference type="AlphaFoldDB" id="A0A1F6D0Z3"/>
<keyword evidence="11 12" id="KW-0804">Transcription</keyword>
<dbReference type="PANTHER" id="PTHR30313">
    <property type="entry name" value="DNA PRIMASE"/>
    <property type="match status" value="1"/>
</dbReference>
<dbReference type="Gene3D" id="3.90.980.10">
    <property type="entry name" value="DNA primase, catalytic core, N-terminal domain"/>
    <property type="match status" value="1"/>
</dbReference>
<comment type="catalytic activity">
    <reaction evidence="12">
        <text>ssDNA + n NTP = ssDNA/pppN(pN)n-1 hybrid + (n-1) diphosphate.</text>
        <dbReference type="EC" id="2.7.7.101"/>
    </reaction>
</comment>
<organism evidence="15 16">
    <name type="scientific">Candidatus Kaiserbacteria bacterium RIFCSPHIGHO2_02_FULL_49_11</name>
    <dbReference type="NCBI Taxonomy" id="1798489"/>
    <lineage>
        <taxon>Bacteria</taxon>
        <taxon>Candidatus Kaiseribacteriota</taxon>
    </lineage>
</organism>
<protein>
    <recommendedName>
        <fullName evidence="12 13">DNA primase</fullName>
        <ecNumber evidence="12">2.7.7.101</ecNumber>
    </recommendedName>
</protein>
<keyword evidence="10 12" id="KW-0238">DNA-binding</keyword>
<evidence type="ECO:0000256" key="2">
    <source>
        <dbReference type="ARBA" id="ARBA00022515"/>
    </source>
</evidence>
<comment type="cofactor">
    <cofactor evidence="13">
        <name>Zn(2+)</name>
        <dbReference type="ChEBI" id="CHEBI:29105"/>
    </cofactor>
    <text evidence="13">Binds 1 zinc ion per monomer.</text>
</comment>
<evidence type="ECO:0000256" key="3">
    <source>
        <dbReference type="ARBA" id="ARBA00022679"/>
    </source>
</evidence>
<comment type="caution">
    <text evidence="12">Lacks conserved residue(s) required for the propagation of feature annotation.</text>
</comment>
<dbReference type="Pfam" id="PF01807">
    <property type="entry name" value="Zn_ribbon_DnaG"/>
    <property type="match status" value="1"/>
</dbReference>
<dbReference type="SUPFAM" id="SSF56731">
    <property type="entry name" value="DNA primase core"/>
    <property type="match status" value="1"/>
</dbReference>
<dbReference type="InterPro" id="IPR006171">
    <property type="entry name" value="TOPRIM_dom"/>
</dbReference>
<evidence type="ECO:0000259" key="14">
    <source>
        <dbReference type="PROSITE" id="PS50880"/>
    </source>
</evidence>
<name>A0A1F6D0Z3_9BACT</name>
<evidence type="ECO:0000256" key="10">
    <source>
        <dbReference type="ARBA" id="ARBA00023125"/>
    </source>
</evidence>
<dbReference type="InterPro" id="IPR030846">
    <property type="entry name" value="DnaG_bac"/>
</dbReference>
<dbReference type="GO" id="GO:1990077">
    <property type="term" value="C:primosome complex"/>
    <property type="evidence" value="ECO:0007669"/>
    <property type="project" value="UniProtKB-KW"/>
</dbReference>
<evidence type="ECO:0000256" key="12">
    <source>
        <dbReference type="HAMAP-Rule" id="MF_00974"/>
    </source>
</evidence>
<dbReference type="SMART" id="SM00400">
    <property type="entry name" value="ZnF_CHCC"/>
    <property type="match status" value="1"/>
</dbReference>
<feature type="domain" description="Toprim" evidence="14">
    <location>
        <begin position="253"/>
        <end position="336"/>
    </location>
</feature>
<dbReference type="SUPFAM" id="SSF57783">
    <property type="entry name" value="Zinc beta-ribbon"/>
    <property type="match status" value="1"/>
</dbReference>
<dbReference type="Pfam" id="PF13155">
    <property type="entry name" value="Toprim_2"/>
    <property type="match status" value="1"/>
</dbReference>
<dbReference type="PANTHER" id="PTHR30313:SF2">
    <property type="entry name" value="DNA PRIMASE"/>
    <property type="match status" value="1"/>
</dbReference>
<evidence type="ECO:0000256" key="4">
    <source>
        <dbReference type="ARBA" id="ARBA00022695"/>
    </source>
</evidence>
<dbReference type="NCBIfam" id="TIGR01391">
    <property type="entry name" value="dnaG"/>
    <property type="match status" value="1"/>
</dbReference>
<keyword evidence="6 13" id="KW-0479">Metal-binding</keyword>
<dbReference type="GO" id="GO:0003677">
    <property type="term" value="F:DNA binding"/>
    <property type="evidence" value="ECO:0007669"/>
    <property type="project" value="UniProtKB-KW"/>
</dbReference>
<dbReference type="InterPro" id="IPR034151">
    <property type="entry name" value="TOPRIM_DnaG_bac"/>
</dbReference>
<dbReference type="InterPro" id="IPR036977">
    <property type="entry name" value="DNA_primase_Znf_CHC2"/>
</dbReference>
<keyword evidence="7" id="KW-0863">Zinc-finger</keyword>
<reference evidence="15 16" key="1">
    <citation type="journal article" date="2016" name="Nat. Commun.">
        <title>Thousands of microbial genomes shed light on interconnected biogeochemical processes in an aquifer system.</title>
        <authorList>
            <person name="Anantharaman K."/>
            <person name="Brown C.T."/>
            <person name="Hug L.A."/>
            <person name="Sharon I."/>
            <person name="Castelle C.J."/>
            <person name="Probst A.J."/>
            <person name="Thomas B.C."/>
            <person name="Singh A."/>
            <person name="Wilkins M.J."/>
            <person name="Karaoz U."/>
            <person name="Brodie E.L."/>
            <person name="Williams K.H."/>
            <person name="Hubbard S.S."/>
            <person name="Banfield J.F."/>
        </authorList>
    </citation>
    <scope>NUCLEOTIDE SEQUENCE [LARGE SCALE GENOMIC DNA]</scope>
</reference>
<dbReference type="InterPro" id="IPR006295">
    <property type="entry name" value="DNA_primase_DnaG"/>
</dbReference>
<dbReference type="GO" id="GO:0008270">
    <property type="term" value="F:zinc ion binding"/>
    <property type="evidence" value="ECO:0007669"/>
    <property type="project" value="UniProtKB-KW"/>
</dbReference>
<dbReference type="SMART" id="SM00493">
    <property type="entry name" value="TOPRIM"/>
    <property type="match status" value="1"/>
</dbReference>
<keyword evidence="4 12" id="KW-0548">Nucleotidyltransferase</keyword>